<keyword evidence="7" id="KW-1185">Reference proteome</keyword>
<dbReference type="PRINTS" id="PR00196">
    <property type="entry name" value="ANNEXIN"/>
</dbReference>
<comment type="similarity">
    <text evidence="1">Belongs to the annexin family.</text>
</comment>
<comment type="caution">
    <text evidence="6">The sequence shown here is derived from an EMBL/GenBank/DDBJ whole genome shotgun (WGS) entry which is preliminary data.</text>
</comment>
<dbReference type="GO" id="GO:0005544">
    <property type="term" value="F:calcium-dependent phospholipid binding"/>
    <property type="evidence" value="ECO:0007669"/>
    <property type="project" value="UniProtKB-KW"/>
</dbReference>
<dbReference type="Gene3D" id="1.10.220.10">
    <property type="entry name" value="Annexin"/>
    <property type="match status" value="2"/>
</dbReference>
<dbReference type="Proteomes" id="UP001620626">
    <property type="component" value="Unassembled WGS sequence"/>
</dbReference>
<dbReference type="InterPro" id="IPR018502">
    <property type="entry name" value="Annexin_repeat"/>
</dbReference>
<protein>
    <recommendedName>
        <fullName evidence="8">Annexin</fullName>
    </recommendedName>
</protein>
<evidence type="ECO:0000256" key="1">
    <source>
        <dbReference type="ARBA" id="ARBA00007831"/>
    </source>
</evidence>
<dbReference type="FunFam" id="1.10.220.10:FF:000002">
    <property type="entry name" value="Annexin"/>
    <property type="match status" value="1"/>
</dbReference>
<dbReference type="SMART" id="SM00335">
    <property type="entry name" value="ANX"/>
    <property type="match status" value="2"/>
</dbReference>
<accession>A0ABD2L4F4</accession>
<dbReference type="PANTHER" id="PTHR10502">
    <property type="entry name" value="ANNEXIN"/>
    <property type="match status" value="1"/>
</dbReference>
<evidence type="ECO:0000313" key="6">
    <source>
        <dbReference type="EMBL" id="KAL3109797.1"/>
    </source>
</evidence>
<name>A0ABD2L4F4_9BILA</name>
<evidence type="ECO:0000256" key="5">
    <source>
        <dbReference type="ARBA" id="ARBA00023302"/>
    </source>
</evidence>
<dbReference type="SUPFAM" id="SSF47874">
    <property type="entry name" value="Annexin"/>
    <property type="match status" value="1"/>
</dbReference>
<organism evidence="6 7">
    <name type="scientific">Heterodera trifolii</name>
    <dbReference type="NCBI Taxonomy" id="157864"/>
    <lineage>
        <taxon>Eukaryota</taxon>
        <taxon>Metazoa</taxon>
        <taxon>Ecdysozoa</taxon>
        <taxon>Nematoda</taxon>
        <taxon>Chromadorea</taxon>
        <taxon>Rhabditida</taxon>
        <taxon>Tylenchina</taxon>
        <taxon>Tylenchomorpha</taxon>
        <taxon>Tylenchoidea</taxon>
        <taxon>Heteroderidae</taxon>
        <taxon>Heteroderinae</taxon>
        <taxon>Heterodera</taxon>
    </lineage>
</organism>
<keyword evidence="2" id="KW-0677">Repeat</keyword>
<keyword evidence="3" id="KW-0106">Calcium</keyword>
<proteinExistence type="inferred from homology"/>
<gene>
    <name evidence="6" type="ORF">niasHT_013014</name>
</gene>
<evidence type="ECO:0000256" key="3">
    <source>
        <dbReference type="ARBA" id="ARBA00022837"/>
    </source>
</evidence>
<evidence type="ECO:0000256" key="2">
    <source>
        <dbReference type="ARBA" id="ARBA00022737"/>
    </source>
</evidence>
<dbReference type="InterPro" id="IPR037104">
    <property type="entry name" value="Annexin_sf"/>
</dbReference>
<keyword evidence="4" id="KW-0041">Annexin</keyword>
<dbReference type="EMBL" id="JBICBT010000556">
    <property type="protein sequence ID" value="KAL3109797.1"/>
    <property type="molecule type" value="Genomic_DNA"/>
</dbReference>
<dbReference type="InterPro" id="IPR001464">
    <property type="entry name" value="Annexin"/>
</dbReference>
<dbReference type="AlphaFoldDB" id="A0ABD2L4F4"/>
<dbReference type="Pfam" id="PF00191">
    <property type="entry name" value="Annexin"/>
    <property type="match status" value="2"/>
</dbReference>
<evidence type="ECO:0008006" key="8">
    <source>
        <dbReference type="Google" id="ProtNLM"/>
    </source>
</evidence>
<reference evidence="6 7" key="1">
    <citation type="submission" date="2024-10" db="EMBL/GenBank/DDBJ databases">
        <authorList>
            <person name="Kim D."/>
        </authorList>
    </citation>
    <scope>NUCLEOTIDE SEQUENCE [LARGE SCALE GENOMIC DNA]</scope>
    <source>
        <strain evidence="6">BH-2024</strain>
    </source>
</reference>
<evidence type="ECO:0000313" key="7">
    <source>
        <dbReference type="Proteomes" id="UP001620626"/>
    </source>
</evidence>
<dbReference type="PROSITE" id="PS51897">
    <property type="entry name" value="ANNEXIN_2"/>
    <property type="match status" value="2"/>
</dbReference>
<dbReference type="PANTHER" id="PTHR10502:SF102">
    <property type="entry name" value="ANNEXIN B11"/>
    <property type="match status" value="1"/>
</dbReference>
<evidence type="ECO:0000256" key="4">
    <source>
        <dbReference type="ARBA" id="ARBA00023216"/>
    </source>
</evidence>
<keyword evidence="5" id="KW-0111">Calcium/phospholipid-binding</keyword>
<sequence length="253" mass="29009">MPSNDAPFIVKELFLTIFENADEHDAKFLNKTMKEFRENKDILLEILITRNKKQITTIKSKYKQMFGHELADEIASHTRGTYKDLLMALLKAERDESAKTDRTKAKQDAERLYKAGEKRLGTDEEVFIQIFTSQNVPQLRYIFEEYQKLTGNSIEKALDSEFSGDEFDAFMDIASFVRKGPSGVLSRLVQKAIKGPSNDELLVHLIYSYKRLNLMNMLQDEFKHGFKGPLSEAVKDKAKSTLLKNTLINLISG</sequence>